<reference evidence="1 2" key="2">
    <citation type="submission" date="2018-11" db="EMBL/GenBank/DDBJ databases">
        <authorList>
            <consortium name="Pathogen Informatics"/>
        </authorList>
    </citation>
    <scope>NUCLEOTIDE SEQUENCE [LARGE SCALE GENOMIC DNA]</scope>
</reference>
<gene>
    <name evidence="1" type="ORF">TCNE_LOCUS14636</name>
</gene>
<sequence length="100" mass="11148">MQQRSTLQCVFVGQCLMIECCARAPRRQRSTVGQPIDNRSTKAVRVIVRSKLATARTCPSVLVPVVQHWLQCDSAGWGWAHYSADRIDLLCVFCRATIAG</sequence>
<dbReference type="EMBL" id="UYWY01022361">
    <property type="protein sequence ID" value="VDM45957.1"/>
    <property type="molecule type" value="Genomic_DNA"/>
</dbReference>
<keyword evidence="2" id="KW-1185">Reference proteome</keyword>
<name>A0A183V1L6_TOXCA</name>
<proteinExistence type="predicted"/>
<evidence type="ECO:0000313" key="3">
    <source>
        <dbReference type="WBParaSite" id="TCNE_0001463601-mRNA-1"/>
    </source>
</evidence>
<protein>
    <submittedName>
        <fullName evidence="3">Secreted protein</fullName>
    </submittedName>
</protein>
<evidence type="ECO:0000313" key="1">
    <source>
        <dbReference type="EMBL" id="VDM45957.1"/>
    </source>
</evidence>
<dbReference type="AlphaFoldDB" id="A0A183V1L6"/>
<reference evidence="3" key="1">
    <citation type="submission" date="2016-06" db="UniProtKB">
        <authorList>
            <consortium name="WormBaseParasite"/>
        </authorList>
    </citation>
    <scope>IDENTIFICATION</scope>
</reference>
<dbReference type="WBParaSite" id="TCNE_0001463601-mRNA-1">
    <property type="protein sequence ID" value="TCNE_0001463601-mRNA-1"/>
    <property type="gene ID" value="TCNE_0001463601"/>
</dbReference>
<evidence type="ECO:0000313" key="2">
    <source>
        <dbReference type="Proteomes" id="UP000050794"/>
    </source>
</evidence>
<organism evidence="2 3">
    <name type="scientific">Toxocara canis</name>
    <name type="common">Canine roundworm</name>
    <dbReference type="NCBI Taxonomy" id="6265"/>
    <lineage>
        <taxon>Eukaryota</taxon>
        <taxon>Metazoa</taxon>
        <taxon>Ecdysozoa</taxon>
        <taxon>Nematoda</taxon>
        <taxon>Chromadorea</taxon>
        <taxon>Rhabditida</taxon>
        <taxon>Spirurina</taxon>
        <taxon>Ascaridomorpha</taxon>
        <taxon>Ascaridoidea</taxon>
        <taxon>Toxocaridae</taxon>
        <taxon>Toxocara</taxon>
    </lineage>
</organism>
<dbReference type="Proteomes" id="UP000050794">
    <property type="component" value="Unassembled WGS sequence"/>
</dbReference>
<accession>A0A183V1L6</accession>